<gene>
    <name evidence="7" type="ORF">ACFSF0_02510</name>
</gene>
<dbReference type="InterPro" id="IPR036206">
    <property type="entry name" value="ThiamineP_synth_sf"/>
</dbReference>
<evidence type="ECO:0000313" key="8">
    <source>
        <dbReference type="Proteomes" id="UP001597304"/>
    </source>
</evidence>
<dbReference type="EC" id="2.7.1.49" evidence="3"/>
<dbReference type="Pfam" id="PF08543">
    <property type="entry name" value="Phos_pyr_kin"/>
    <property type="match status" value="1"/>
</dbReference>
<dbReference type="SUPFAM" id="SSF53613">
    <property type="entry name" value="Ribokinase-like"/>
    <property type="match status" value="1"/>
</dbReference>
<dbReference type="GO" id="GO:0016301">
    <property type="term" value="F:kinase activity"/>
    <property type="evidence" value="ECO:0007669"/>
    <property type="project" value="UniProtKB-KW"/>
</dbReference>
<dbReference type="InterPro" id="IPR013749">
    <property type="entry name" value="PM/HMP-P_kinase-1"/>
</dbReference>
<evidence type="ECO:0000256" key="2">
    <source>
        <dbReference type="ARBA" id="ARBA00004948"/>
    </source>
</evidence>
<dbReference type="RefSeq" id="WP_147913269.1">
    <property type="nucleotide sequence ID" value="NZ_JBHUEJ010000007.1"/>
</dbReference>
<keyword evidence="7" id="KW-0808">Transferase</keyword>
<dbReference type="PANTHER" id="PTHR20858:SF17">
    <property type="entry name" value="HYDROXYMETHYLPYRIMIDINE_PHOSPHOMETHYLPYRIMIDINE KINASE THI20-RELATED"/>
    <property type="match status" value="1"/>
</dbReference>
<keyword evidence="8" id="KW-1185">Reference proteome</keyword>
<dbReference type="PANTHER" id="PTHR20858">
    <property type="entry name" value="PHOSPHOMETHYLPYRIMIDINE KINASE"/>
    <property type="match status" value="1"/>
</dbReference>
<keyword evidence="7" id="KW-0418">Kinase</keyword>
<comment type="caution">
    <text evidence="7">The sequence shown here is derived from an EMBL/GenBank/DDBJ whole genome shotgun (WGS) entry which is preliminary data.</text>
</comment>
<feature type="domain" description="Thiamine phosphate synthase/TenI" evidence="5">
    <location>
        <begin position="331"/>
        <end position="516"/>
    </location>
</feature>
<sequence length="555" mass="57380">MALQPPAEAAIKKKEVSDYAKPIVWSIAGNDSGGGAGLAADQRAAEAFGVHLCPVVATITAQNSQAVTQVVPVAPEVLDAQLAALADDLPPTVIKTGLLGGPEQVAVVARWVDRLRERQPSVALVVDPVLRSSSGTAFAGEATLHAYRDLLLPRATLLTPNRREALRLAGLPDSTDAPALAAALQALGAASVCVTGGDEGAAQPTWSLDWVQTLLASGWLALPRVATPHTHGTGCTFASSAAAAMALGFVAPDALVLAKMATTHALRRGYAAGQGAGPVAAAAGFGADPSLTPCMGWGDDYDLDSCLRRWDKGQSRISSENADLGLYAIVDSAARVQRVLQAGVKTVQLRIKTPGDVDAPWFTGLETELQTALTACQAASATLVVNDHWRIAHALAQREPSAAPHLALHLGQEDLHTLGTAGRAELAATGLQLGISSHSLWELARARGLHPWYAACGPIWPTLTKDMPWVPQGLDNLAWWVQMAGAPVVAIGGILEHAQAEEAARSGAAGVCIVRGLGDDPAAQAPGWQAAIARGRAAARLPVPALPHPSLACAD</sequence>
<keyword evidence="4" id="KW-0511">Multifunctional enzyme</keyword>
<organism evidence="7 8">
    <name type="scientific">Ottowia flava</name>
    <dbReference type="NCBI Taxonomy" id="2675430"/>
    <lineage>
        <taxon>Bacteria</taxon>
        <taxon>Pseudomonadati</taxon>
        <taxon>Pseudomonadota</taxon>
        <taxon>Betaproteobacteria</taxon>
        <taxon>Burkholderiales</taxon>
        <taxon>Comamonadaceae</taxon>
        <taxon>Ottowia</taxon>
    </lineage>
</organism>
<dbReference type="Proteomes" id="UP001597304">
    <property type="component" value="Unassembled WGS sequence"/>
</dbReference>
<evidence type="ECO:0000256" key="3">
    <source>
        <dbReference type="ARBA" id="ARBA00012135"/>
    </source>
</evidence>
<dbReference type="CDD" id="cd00564">
    <property type="entry name" value="TMP_TenI"/>
    <property type="match status" value="1"/>
</dbReference>
<dbReference type="CDD" id="cd01169">
    <property type="entry name" value="HMPP_kinase"/>
    <property type="match status" value="1"/>
</dbReference>
<evidence type="ECO:0000259" key="6">
    <source>
        <dbReference type="Pfam" id="PF08543"/>
    </source>
</evidence>
<evidence type="ECO:0000256" key="4">
    <source>
        <dbReference type="ARBA" id="ARBA00023268"/>
    </source>
</evidence>
<proteinExistence type="predicted"/>
<dbReference type="InterPro" id="IPR029056">
    <property type="entry name" value="Ribokinase-like"/>
</dbReference>
<protein>
    <recommendedName>
        <fullName evidence="3">hydroxymethylpyrimidine kinase</fullName>
        <ecNumber evidence="3">2.7.1.49</ecNumber>
    </recommendedName>
</protein>
<dbReference type="EMBL" id="JBHUEJ010000007">
    <property type="protein sequence ID" value="MFD1709467.1"/>
    <property type="molecule type" value="Genomic_DNA"/>
</dbReference>
<name>A0ABW4KQV5_9BURK</name>
<accession>A0ABW4KQV5</accession>
<dbReference type="InterPro" id="IPR013785">
    <property type="entry name" value="Aldolase_TIM"/>
</dbReference>
<dbReference type="SUPFAM" id="SSF51391">
    <property type="entry name" value="Thiamin phosphate synthase"/>
    <property type="match status" value="1"/>
</dbReference>
<dbReference type="Gene3D" id="3.20.20.70">
    <property type="entry name" value="Aldolase class I"/>
    <property type="match status" value="1"/>
</dbReference>
<dbReference type="InterPro" id="IPR022998">
    <property type="entry name" value="ThiamineP_synth_TenI"/>
</dbReference>
<feature type="domain" description="Pyridoxamine kinase/Phosphomethylpyrimidine kinase" evidence="6">
    <location>
        <begin position="31"/>
        <end position="279"/>
    </location>
</feature>
<dbReference type="Gene3D" id="3.40.1190.20">
    <property type="match status" value="1"/>
</dbReference>
<reference evidence="8" key="1">
    <citation type="journal article" date="2019" name="Int. J. Syst. Evol. Microbiol.">
        <title>The Global Catalogue of Microorganisms (GCM) 10K type strain sequencing project: providing services to taxonomists for standard genome sequencing and annotation.</title>
        <authorList>
            <consortium name="The Broad Institute Genomics Platform"/>
            <consortium name="The Broad Institute Genome Sequencing Center for Infectious Disease"/>
            <person name="Wu L."/>
            <person name="Ma J."/>
        </authorList>
    </citation>
    <scope>NUCLEOTIDE SEQUENCE [LARGE SCALE GENOMIC DNA]</scope>
    <source>
        <strain evidence="8">LMG 29247</strain>
    </source>
</reference>
<dbReference type="Pfam" id="PF02581">
    <property type="entry name" value="TMP-TENI"/>
    <property type="match status" value="1"/>
</dbReference>
<evidence type="ECO:0000259" key="5">
    <source>
        <dbReference type="Pfam" id="PF02581"/>
    </source>
</evidence>
<evidence type="ECO:0000313" key="7">
    <source>
        <dbReference type="EMBL" id="MFD1709467.1"/>
    </source>
</evidence>
<comment type="pathway">
    <text evidence="2">Cofactor biosynthesis; thiamine diphosphate biosynthesis.</text>
</comment>
<comment type="cofactor">
    <cofactor evidence="1">
        <name>Mg(2+)</name>
        <dbReference type="ChEBI" id="CHEBI:18420"/>
    </cofactor>
</comment>
<dbReference type="InterPro" id="IPR004399">
    <property type="entry name" value="HMP/HMP-P_kinase_dom"/>
</dbReference>
<evidence type="ECO:0000256" key="1">
    <source>
        <dbReference type="ARBA" id="ARBA00001946"/>
    </source>
</evidence>